<accession>A0A0E0E3A3</accession>
<organism evidence="1">
    <name type="scientific">Oryza meridionalis</name>
    <dbReference type="NCBI Taxonomy" id="40149"/>
    <lineage>
        <taxon>Eukaryota</taxon>
        <taxon>Viridiplantae</taxon>
        <taxon>Streptophyta</taxon>
        <taxon>Embryophyta</taxon>
        <taxon>Tracheophyta</taxon>
        <taxon>Spermatophyta</taxon>
        <taxon>Magnoliopsida</taxon>
        <taxon>Liliopsida</taxon>
        <taxon>Poales</taxon>
        <taxon>Poaceae</taxon>
        <taxon>BOP clade</taxon>
        <taxon>Oryzoideae</taxon>
        <taxon>Oryzeae</taxon>
        <taxon>Oryzinae</taxon>
        <taxon>Oryza</taxon>
    </lineage>
</organism>
<dbReference type="Proteomes" id="UP000008021">
    <property type="component" value="Chromosome 6"/>
</dbReference>
<protein>
    <submittedName>
        <fullName evidence="1">Uncharacterized protein</fullName>
    </submittedName>
</protein>
<dbReference type="AlphaFoldDB" id="A0A0E0E3A3"/>
<proteinExistence type="predicted"/>
<reference evidence="1" key="2">
    <citation type="submission" date="2018-05" db="EMBL/GenBank/DDBJ databases">
        <title>OmerRS3 (Oryza meridionalis Reference Sequence Version 3).</title>
        <authorList>
            <person name="Zhang J."/>
            <person name="Kudrna D."/>
            <person name="Lee S."/>
            <person name="Talag J."/>
            <person name="Welchert J."/>
            <person name="Wing R.A."/>
        </authorList>
    </citation>
    <scope>NUCLEOTIDE SEQUENCE [LARGE SCALE GENOMIC DNA]</scope>
    <source>
        <strain evidence="1">cv. OR44</strain>
    </source>
</reference>
<evidence type="ECO:0000313" key="1">
    <source>
        <dbReference type="EnsemblPlants" id="OMERI06G19950.1"/>
    </source>
</evidence>
<dbReference type="Gramene" id="OMERI06G19950.1">
    <property type="protein sequence ID" value="OMERI06G19950.1"/>
    <property type="gene ID" value="OMERI06G19950"/>
</dbReference>
<keyword evidence="2" id="KW-1185">Reference proteome</keyword>
<reference evidence="1" key="1">
    <citation type="submission" date="2015-04" db="UniProtKB">
        <authorList>
            <consortium name="EnsemblPlants"/>
        </authorList>
    </citation>
    <scope>IDENTIFICATION</scope>
</reference>
<dbReference type="HOGENOM" id="CLU_651137_0_0_1"/>
<evidence type="ECO:0000313" key="2">
    <source>
        <dbReference type="Proteomes" id="UP000008021"/>
    </source>
</evidence>
<name>A0A0E0E3A3_9ORYZ</name>
<dbReference type="EnsemblPlants" id="OMERI06G19950.1">
    <property type="protein sequence ID" value="OMERI06G19950.1"/>
    <property type="gene ID" value="OMERI06G19950"/>
</dbReference>
<sequence length="422" mass="47292">MVKARRPVTGAVPAECWGCWDEMKCEKRLPRSIIRRQKAGGAWDWEEAQFESDETKPQSPASNMLYATSRTSNFVNDPKNGMIPFSLLSARERYFSWVALRREDGIEPSNLLAMSIKVSIFGSVWPISGGTFPVSELFITPRYVRDDMLKRDGGTAPDKLFTFRANVCSVGMWLKLSGMLPCKSFSEDRFPREEGIVPVRLLYPKSRYLTRGEIAVTGGIEPTRLLYWNVEQSLWEFSTEIVPVKPKDELFSKGFGITPVRAFLPRSTVVREWLLPRDGGILPESLLLARRSLRSSGRFPKAEGMLPWSLLLPRLGGISPSRELPCREAKLGSLVRGVMLAMQGEMGPVMPLDARSMAITRRGGCVLHVTPCQLQESNDVLLHEAKTSVGPEIWDLKQRRACRSVSVSSVMANGGQQKKANR</sequence>
<dbReference type="eggNOG" id="ENOG502R7EP">
    <property type="taxonomic scope" value="Eukaryota"/>
</dbReference>